<dbReference type="PANTHER" id="PTHR30055:SF234">
    <property type="entry name" value="HTH-TYPE TRANSCRIPTIONAL REGULATOR BETI"/>
    <property type="match status" value="1"/>
</dbReference>
<dbReference type="SUPFAM" id="SSF46689">
    <property type="entry name" value="Homeodomain-like"/>
    <property type="match status" value="2"/>
</dbReference>
<gene>
    <name evidence="6" type="ORF">GCM10017621_19350</name>
</gene>
<dbReference type="InterPro" id="IPR001647">
    <property type="entry name" value="HTH_TetR"/>
</dbReference>
<dbReference type="Proteomes" id="UP001143486">
    <property type="component" value="Unassembled WGS sequence"/>
</dbReference>
<dbReference type="PANTHER" id="PTHR30055">
    <property type="entry name" value="HTH-TYPE TRANSCRIPTIONAL REGULATOR RUTR"/>
    <property type="match status" value="1"/>
</dbReference>
<accession>A0A9W6ILE1</accession>
<feature type="DNA-binding region" description="H-T-H motif" evidence="4">
    <location>
        <begin position="37"/>
        <end position="56"/>
    </location>
</feature>
<dbReference type="Gene3D" id="1.10.357.10">
    <property type="entry name" value="Tetracycline Repressor, domain 2"/>
    <property type="match status" value="2"/>
</dbReference>
<name>A0A9W6ILE1_9PROT</name>
<dbReference type="InterPro" id="IPR050109">
    <property type="entry name" value="HTH-type_TetR-like_transc_reg"/>
</dbReference>
<evidence type="ECO:0000256" key="4">
    <source>
        <dbReference type="PROSITE-ProRule" id="PRU00335"/>
    </source>
</evidence>
<evidence type="ECO:0000256" key="1">
    <source>
        <dbReference type="ARBA" id="ARBA00023015"/>
    </source>
</evidence>
<feature type="domain" description="HTH tetR-type" evidence="5">
    <location>
        <begin position="14"/>
        <end position="74"/>
    </location>
</feature>
<evidence type="ECO:0000256" key="3">
    <source>
        <dbReference type="ARBA" id="ARBA00023163"/>
    </source>
</evidence>
<evidence type="ECO:0000259" key="5">
    <source>
        <dbReference type="PROSITE" id="PS50977"/>
    </source>
</evidence>
<evidence type="ECO:0000313" key="7">
    <source>
        <dbReference type="Proteomes" id="UP001143486"/>
    </source>
</evidence>
<feature type="domain" description="HTH tetR-type" evidence="5">
    <location>
        <begin position="230"/>
        <end position="290"/>
    </location>
</feature>
<keyword evidence="3" id="KW-0804">Transcription</keyword>
<dbReference type="GO" id="GO:0003700">
    <property type="term" value="F:DNA-binding transcription factor activity"/>
    <property type="evidence" value="ECO:0007669"/>
    <property type="project" value="TreeGrafter"/>
</dbReference>
<feature type="DNA-binding region" description="H-T-H motif" evidence="4">
    <location>
        <begin position="253"/>
        <end position="272"/>
    </location>
</feature>
<dbReference type="GO" id="GO:0000976">
    <property type="term" value="F:transcription cis-regulatory region binding"/>
    <property type="evidence" value="ECO:0007669"/>
    <property type="project" value="TreeGrafter"/>
</dbReference>
<comment type="caution">
    <text evidence="6">The sequence shown here is derived from an EMBL/GenBank/DDBJ whole genome shotgun (WGS) entry which is preliminary data.</text>
</comment>
<dbReference type="InterPro" id="IPR009057">
    <property type="entry name" value="Homeodomain-like_sf"/>
</dbReference>
<protein>
    <recommendedName>
        <fullName evidence="5">HTH tetR-type domain-containing protein</fullName>
    </recommendedName>
</protein>
<proteinExistence type="predicted"/>
<dbReference type="PROSITE" id="PS50977">
    <property type="entry name" value="HTH_TETR_2"/>
    <property type="match status" value="2"/>
</dbReference>
<keyword evidence="7" id="KW-1185">Reference proteome</keyword>
<dbReference type="EMBL" id="BSFE01000004">
    <property type="protein sequence ID" value="GLK52427.1"/>
    <property type="molecule type" value="Genomic_DNA"/>
</dbReference>
<evidence type="ECO:0000256" key="2">
    <source>
        <dbReference type="ARBA" id="ARBA00023125"/>
    </source>
</evidence>
<evidence type="ECO:0000313" key="6">
    <source>
        <dbReference type="EMBL" id="GLK52427.1"/>
    </source>
</evidence>
<reference evidence="6" key="2">
    <citation type="submission" date="2023-01" db="EMBL/GenBank/DDBJ databases">
        <authorList>
            <person name="Sun Q."/>
            <person name="Evtushenko L."/>
        </authorList>
    </citation>
    <scope>NUCLEOTIDE SEQUENCE</scope>
    <source>
        <strain evidence="6">VKM B-1513</strain>
    </source>
</reference>
<dbReference type="Pfam" id="PF00440">
    <property type="entry name" value="TetR_N"/>
    <property type="match status" value="2"/>
</dbReference>
<dbReference type="AlphaFoldDB" id="A0A9W6ILE1"/>
<sequence>MFPETTTTQTPLQPEVRNALVDAAASLFARGGARGATARAIGTAATAPVSAINYYFGSKEALLIEAARQTQRADAAWLEEEARQVRALETEPALLSDWFAALCLHRAVARRDSTLIAADTALQAARSDAFADIARDWDTATTGFFAEVMPLFGISQEKASMFADFFTAVPLMVPSASGTATSAWVISTARYLAGTAQGRWHDAAPWRERIERMASAADKQRADRGAVPDTPTAQRILDGATRVLIRDGAAALTHRAISEEAGVALSATTRLFDGRDAILRATFERIYLGFVREIEEQRPALPPASQSMDDFVESMSEPLDRADGQIRPELTAMEETFLAARRDPELSGLMLHLAATRGTTSAGLMASLKSPRAPTRTDAFLMSICAFGMMRSLRCAPPERRRTISRERLRARLAVLFSEEPGAV</sequence>
<organism evidence="6 7">
    <name type="scientific">Maricaulis virginensis</name>
    <dbReference type="NCBI Taxonomy" id="144022"/>
    <lineage>
        <taxon>Bacteria</taxon>
        <taxon>Pseudomonadati</taxon>
        <taxon>Pseudomonadota</taxon>
        <taxon>Alphaproteobacteria</taxon>
        <taxon>Maricaulales</taxon>
        <taxon>Maricaulaceae</taxon>
        <taxon>Maricaulis</taxon>
    </lineage>
</organism>
<keyword evidence="2 4" id="KW-0238">DNA-binding</keyword>
<reference evidence="6" key="1">
    <citation type="journal article" date="2014" name="Int. J. Syst. Evol. Microbiol.">
        <title>Complete genome sequence of Corynebacterium casei LMG S-19264T (=DSM 44701T), isolated from a smear-ripened cheese.</title>
        <authorList>
            <consortium name="US DOE Joint Genome Institute (JGI-PGF)"/>
            <person name="Walter F."/>
            <person name="Albersmeier A."/>
            <person name="Kalinowski J."/>
            <person name="Ruckert C."/>
        </authorList>
    </citation>
    <scope>NUCLEOTIDE SEQUENCE</scope>
    <source>
        <strain evidence="6">VKM B-1513</strain>
    </source>
</reference>
<keyword evidence="1" id="KW-0805">Transcription regulation</keyword>